<evidence type="ECO:0000313" key="6">
    <source>
        <dbReference type="Proteomes" id="UP000259364"/>
    </source>
</evidence>
<dbReference type="AlphaFoldDB" id="A0A024GW30"/>
<dbReference type="PANTHER" id="PTHR12956">
    <property type="entry name" value="ALKALINE CERAMIDASE-RELATED"/>
    <property type="match status" value="1"/>
</dbReference>
<reference evidence="3 8" key="3">
    <citation type="submission" date="2018-10" db="EMBL/GenBank/DDBJ databases">
        <authorList>
            <person name="Vanduin D."/>
            <person name="Fouts D."/>
            <person name="Wright M."/>
            <person name="Sutton G."/>
            <person name="Nguyen K."/>
            <person name="Kreiswirth B."/>
            <person name="Chen L."/>
            <person name="Rojas L."/>
            <person name="Hujer A."/>
            <person name="Hujer K."/>
            <person name="Bonomo R."/>
            <person name="Adams M."/>
        </authorList>
    </citation>
    <scope>NUCLEOTIDE SEQUENCE [LARGE SCALE GENOMIC DNA]</scope>
    <source>
        <strain evidence="3 8">CRK0165</strain>
    </source>
</reference>
<protein>
    <submittedName>
        <fullName evidence="3">DUF616 domain-containing protein</fullName>
    </submittedName>
    <submittedName>
        <fullName evidence="5">Protein of uncharacterized function (DUF616)</fullName>
    </submittedName>
    <submittedName>
        <fullName evidence="2">Putative family 2 glycosyltransferase</fullName>
    </submittedName>
</protein>
<organism evidence="2">
    <name type="scientific">Klebsiella pneumoniae</name>
    <dbReference type="NCBI Taxonomy" id="573"/>
    <lineage>
        <taxon>Bacteria</taxon>
        <taxon>Pseudomonadati</taxon>
        <taxon>Pseudomonadota</taxon>
        <taxon>Gammaproteobacteria</taxon>
        <taxon>Enterobacterales</taxon>
        <taxon>Enterobacteriaceae</taxon>
        <taxon>Klebsiella/Raoultella group</taxon>
        <taxon>Klebsiella</taxon>
        <taxon>Klebsiella pneumoniae complex</taxon>
    </lineage>
</organism>
<evidence type="ECO:0000313" key="8">
    <source>
        <dbReference type="Proteomes" id="UP000283322"/>
    </source>
</evidence>
<accession>A0A024GW30</accession>
<dbReference type="RefSeq" id="WP_004162199.1">
    <property type="nucleotide sequence ID" value="NZ_BFCA01000001.1"/>
</dbReference>
<evidence type="ECO:0000313" key="3">
    <source>
        <dbReference type="EMBL" id="ROH04861.1"/>
    </source>
</evidence>
<evidence type="ECO:0000259" key="1">
    <source>
        <dbReference type="Pfam" id="PF04765"/>
    </source>
</evidence>
<feature type="domain" description="TOD1/MUCI70 glycosyltransferase-like" evidence="1">
    <location>
        <begin position="4"/>
        <end position="191"/>
    </location>
</feature>
<accession>A0A0J2GQN8</accession>
<dbReference type="PATRIC" id="fig|573.1497.peg.4768"/>
<gene>
    <name evidence="3" type="ORF">BL124_00001410</name>
    <name evidence="4" type="ORF">EAO17_04640</name>
    <name evidence="5" type="ORF">SAMEA3720909_00012</name>
</gene>
<name>A0A024GW30_KLEPN</name>
<proteinExistence type="predicted"/>
<reference evidence="4" key="4">
    <citation type="submission" date="2018-10" db="EMBL/GenBank/DDBJ databases">
        <authorList>
            <person name="Fan Y."/>
            <person name="Timp W."/>
            <person name="Bergman Y."/>
            <person name="Tamma P."/>
            <person name="Simner P."/>
        </authorList>
    </citation>
    <scope>NUCLEOTIDE SEQUENCE</scope>
    <source>
        <strain evidence="4">KLPN_104</strain>
    </source>
</reference>
<dbReference type="Pfam" id="PF04765">
    <property type="entry name" value="TOD1_MUCI70"/>
    <property type="match status" value="1"/>
</dbReference>
<dbReference type="Proteomes" id="UP000259364">
    <property type="component" value="Unassembled WGS sequence"/>
</dbReference>
<dbReference type="GO" id="GO:0016740">
    <property type="term" value="F:transferase activity"/>
    <property type="evidence" value="ECO:0007669"/>
    <property type="project" value="UniProtKB-KW"/>
</dbReference>
<evidence type="ECO:0000313" key="4">
    <source>
        <dbReference type="EMBL" id="RRF05543.1"/>
    </source>
</evidence>
<evidence type="ECO:0000313" key="5">
    <source>
        <dbReference type="EMBL" id="SWF61636.1"/>
    </source>
</evidence>
<dbReference type="Proteomes" id="UP000275975">
    <property type="component" value="Unassembled WGS sequence"/>
</dbReference>
<dbReference type="EMBL" id="MPYG04000011">
    <property type="protein sequence ID" value="ROH04861.1"/>
    <property type="molecule type" value="Genomic_DNA"/>
</dbReference>
<dbReference type="Proteomes" id="UP000283322">
    <property type="component" value="Unassembled WGS sequence"/>
</dbReference>
<dbReference type="EMBL" id="HE866751">
    <property type="protein sequence ID" value="CCI88022.1"/>
    <property type="molecule type" value="Genomic_DNA"/>
</dbReference>
<dbReference type="InterPro" id="IPR006852">
    <property type="entry name" value="TOD1_MUCI70"/>
</dbReference>
<dbReference type="PANTHER" id="PTHR12956:SF17">
    <property type="entry name" value="OS01G0749100 PROTEIN"/>
    <property type="match status" value="1"/>
</dbReference>
<evidence type="ECO:0000313" key="7">
    <source>
        <dbReference type="Proteomes" id="UP000275975"/>
    </source>
</evidence>
<keyword evidence="2" id="KW-0808">Transferase</keyword>
<reference evidence="5 6" key="2">
    <citation type="submission" date="2018-08" db="EMBL/GenBank/DDBJ databases">
        <authorList>
            <consortium name="Pathogen Informatics"/>
        </authorList>
    </citation>
    <scope>NUCLEOTIDE SEQUENCE [LARGE SCALE GENOMIC DNA]</scope>
    <source>
        <strain evidence="5 6">EuSCAPE_UK014</strain>
    </source>
</reference>
<dbReference type="InterPro" id="IPR048354">
    <property type="entry name" value="TOD1_MUCI70_glycTrfase_dom"/>
</dbReference>
<reference evidence="4 7" key="5">
    <citation type="journal article" date="2019" name="Antimicrob. Agents Chemother.">
        <title>Applying Rapid Whole Genome Sequencing to Predict Phenotypic Antimicrobial Susceptibility Testing Results Among Carbapenem-Resistant Klebsiella pneumoniae Clinical Isolates.</title>
        <authorList>
            <person name="Tamma P.D."/>
            <person name="Fan Y."/>
            <person name="Bergman Y."/>
            <person name="Pertea G."/>
            <person name="Kazmi A."/>
            <person name="Lewis S."/>
            <person name="Carroll K.C."/>
            <person name="Schatz M.C."/>
            <person name="Timp W."/>
            <person name="Simner P.J."/>
        </authorList>
    </citation>
    <scope>NUCLEOTIDE SEQUENCE [LARGE SCALE GENOMIC DNA]</scope>
    <source>
        <strain evidence="4 7">KLPN_104</strain>
    </source>
</reference>
<dbReference type="EMBL" id="UJHH01000001">
    <property type="protein sequence ID" value="SWF61636.1"/>
    <property type="molecule type" value="Genomic_DNA"/>
</dbReference>
<evidence type="ECO:0000313" key="2">
    <source>
        <dbReference type="EMBL" id="CCI88022.1"/>
    </source>
</evidence>
<reference evidence="2" key="1">
    <citation type="journal article" date="2014" name="PLoS ONE">
        <title>Diversity of capsular polysaccharide gene clusters in Kpc-producing Klebsiella pneumoniae clinical isolates of sequence type 258 involved in the Italian epidemic.</title>
        <authorList>
            <person name="D'Andrea M.M."/>
            <person name="Amisano F."/>
            <person name="Giani T."/>
            <person name="Conte V."/>
            <person name="Ciacci N."/>
            <person name="Ambretti S."/>
            <person name="Santoriello L."/>
            <person name="Rossolini G.M."/>
        </authorList>
    </citation>
    <scope>NUCLEOTIDE SEQUENCE</scope>
    <source>
        <strain evidence="2">BO4</strain>
    </source>
</reference>
<sequence>MNKYVVYTALFGDYDDLIEPKNIDYKCDFICFTNQENITSDKWKIIYVKDVNDTVLKNREYKFLPHLFLSQYDASVYVDSNIKIIQDPVTLIEKYIEISPVSVPKHFSRNCIYKEVEQCVLEKKITEENGRDMLNLLSAHSFPKEYGLGENNIIIRKHNHKDVIRLMNYWWEYFNQGAKRDQLTLFFLSWKHGVPIQLMDETSRNKNNYFRYHLHKNEKKLPLMKRSYLFMKANRQRVYFYDCLCKLYLFLKK</sequence>
<dbReference type="EMBL" id="RDAM01000001">
    <property type="protein sequence ID" value="RRF05543.1"/>
    <property type="molecule type" value="Genomic_DNA"/>
</dbReference>